<keyword evidence="2" id="KW-1133">Transmembrane helix</keyword>
<name>A0A814YY15_9BILA</name>
<dbReference type="InterPro" id="IPR050369">
    <property type="entry name" value="RBOH/FRE"/>
</dbReference>
<evidence type="ECO:0000313" key="5">
    <source>
        <dbReference type="Proteomes" id="UP000663829"/>
    </source>
</evidence>
<feature type="non-terminal residue" evidence="3">
    <location>
        <position position="1"/>
    </location>
</feature>
<dbReference type="EMBL" id="CAJOBC010009827">
    <property type="protein sequence ID" value="CAF3997454.1"/>
    <property type="molecule type" value="Genomic_DNA"/>
</dbReference>
<keyword evidence="2" id="KW-0812">Transmembrane</keyword>
<feature type="transmembrane region" description="Helical" evidence="2">
    <location>
        <begin position="82"/>
        <end position="104"/>
    </location>
</feature>
<dbReference type="AlphaFoldDB" id="A0A814YY15"/>
<organism evidence="3 5">
    <name type="scientific">Didymodactylos carnosus</name>
    <dbReference type="NCBI Taxonomy" id="1234261"/>
    <lineage>
        <taxon>Eukaryota</taxon>
        <taxon>Metazoa</taxon>
        <taxon>Spiralia</taxon>
        <taxon>Gnathifera</taxon>
        <taxon>Rotifera</taxon>
        <taxon>Eurotatoria</taxon>
        <taxon>Bdelloidea</taxon>
        <taxon>Philodinida</taxon>
        <taxon>Philodinidae</taxon>
        <taxon>Didymodactylos</taxon>
    </lineage>
</organism>
<evidence type="ECO:0000256" key="2">
    <source>
        <dbReference type="SAM" id="Phobius"/>
    </source>
</evidence>
<evidence type="ECO:0008006" key="6">
    <source>
        <dbReference type="Google" id="ProtNLM"/>
    </source>
</evidence>
<reference evidence="3" key="1">
    <citation type="submission" date="2021-02" db="EMBL/GenBank/DDBJ databases">
        <authorList>
            <person name="Nowell W R."/>
        </authorList>
    </citation>
    <scope>NUCLEOTIDE SEQUENCE</scope>
</reference>
<feature type="transmembrane region" description="Helical" evidence="2">
    <location>
        <begin position="35"/>
        <end position="54"/>
    </location>
</feature>
<dbReference type="PANTHER" id="PTHR11972">
    <property type="entry name" value="NADPH OXIDASE"/>
    <property type="match status" value="1"/>
</dbReference>
<dbReference type="Proteomes" id="UP000681722">
    <property type="component" value="Unassembled WGS sequence"/>
</dbReference>
<dbReference type="OrthoDB" id="6156309at2759"/>
<evidence type="ECO:0000256" key="1">
    <source>
        <dbReference type="ARBA" id="ARBA00023002"/>
    </source>
</evidence>
<dbReference type="PANTHER" id="PTHR11972:SF153">
    <property type="entry name" value="SUPEROXIDE-GENERATING NADPH OXIDASE HEAVY CHAIN SUBUNIT A"/>
    <property type="match status" value="1"/>
</dbReference>
<dbReference type="GO" id="GO:0016175">
    <property type="term" value="F:superoxide-generating NAD(P)H oxidase activity"/>
    <property type="evidence" value="ECO:0007669"/>
    <property type="project" value="TreeGrafter"/>
</dbReference>
<feature type="transmembrane region" description="Helical" evidence="2">
    <location>
        <begin position="6"/>
        <end position="23"/>
    </location>
</feature>
<dbReference type="GO" id="GO:0043020">
    <property type="term" value="C:NADPH oxidase complex"/>
    <property type="evidence" value="ECO:0007669"/>
    <property type="project" value="TreeGrafter"/>
</dbReference>
<dbReference type="GO" id="GO:0006952">
    <property type="term" value="P:defense response"/>
    <property type="evidence" value="ECO:0007669"/>
    <property type="project" value="TreeGrafter"/>
</dbReference>
<evidence type="ECO:0000313" key="3">
    <source>
        <dbReference type="EMBL" id="CAF1235032.1"/>
    </source>
</evidence>
<sequence>YVLIQIGILIWIIVRPYTMIYVVHQQNMNPSIVTAKISAILLSFNAILMIILMLKRTITLVRSSYLRYVLPVGYHIDFHRWIGRYILVLAFIHALSHMIDFAIIKTRMCFLF</sequence>
<evidence type="ECO:0000313" key="4">
    <source>
        <dbReference type="EMBL" id="CAF3997454.1"/>
    </source>
</evidence>
<dbReference type="EMBL" id="CAJNOQ010009822">
    <property type="protein sequence ID" value="CAF1235032.1"/>
    <property type="molecule type" value="Genomic_DNA"/>
</dbReference>
<keyword evidence="1" id="KW-0560">Oxidoreductase</keyword>
<dbReference type="GO" id="GO:0042554">
    <property type="term" value="P:superoxide anion generation"/>
    <property type="evidence" value="ECO:0007669"/>
    <property type="project" value="TreeGrafter"/>
</dbReference>
<proteinExistence type="predicted"/>
<accession>A0A814YY15</accession>
<gene>
    <name evidence="3" type="ORF">GPM918_LOCUS25368</name>
    <name evidence="4" type="ORF">SRO942_LOCUS25372</name>
</gene>
<keyword evidence="2" id="KW-0472">Membrane</keyword>
<dbReference type="Proteomes" id="UP000663829">
    <property type="component" value="Unassembled WGS sequence"/>
</dbReference>
<protein>
    <recommendedName>
        <fullName evidence="6">Ferric oxidoreductase domain-containing protein</fullName>
    </recommendedName>
</protein>
<keyword evidence="5" id="KW-1185">Reference proteome</keyword>
<comment type="caution">
    <text evidence="3">The sequence shown here is derived from an EMBL/GenBank/DDBJ whole genome shotgun (WGS) entry which is preliminary data.</text>
</comment>